<evidence type="ECO:0000313" key="2">
    <source>
        <dbReference type="Proteomes" id="UP001306950"/>
    </source>
</evidence>
<dbReference type="EMBL" id="JAZHPZ010000006">
    <property type="protein sequence ID" value="MEF2966900.1"/>
    <property type="molecule type" value="Genomic_DNA"/>
</dbReference>
<dbReference type="RefSeq" id="WP_331847124.1">
    <property type="nucleotide sequence ID" value="NZ_JAZHPZ010000006.1"/>
</dbReference>
<dbReference type="Proteomes" id="UP001306950">
    <property type="component" value="Unassembled WGS sequence"/>
</dbReference>
<name>A0ABU7VTR7_9BACL</name>
<evidence type="ECO:0000313" key="1">
    <source>
        <dbReference type="EMBL" id="MEF2966900.1"/>
    </source>
</evidence>
<dbReference type="InterPro" id="IPR014199">
    <property type="entry name" value="Spore_YtxC"/>
</dbReference>
<dbReference type="Pfam" id="PF08812">
    <property type="entry name" value="YtxC"/>
    <property type="match status" value="1"/>
</dbReference>
<comment type="caution">
    <text evidence="1">The sequence shown here is derived from an EMBL/GenBank/DDBJ whole genome shotgun (WGS) entry which is preliminary data.</text>
</comment>
<reference evidence="1 2" key="1">
    <citation type="submission" date="2024-02" db="EMBL/GenBank/DDBJ databases">
        <title>A nitrogen-fixing paenibacillus bacterium.</title>
        <authorList>
            <person name="Zhang W.L."/>
            <person name="Chen S.F."/>
        </authorList>
    </citation>
    <scope>NUCLEOTIDE SEQUENCE [LARGE SCALE GENOMIC DNA]</scope>
    <source>
        <strain evidence="1 2">M1</strain>
    </source>
</reference>
<protein>
    <submittedName>
        <fullName evidence="1">Sporulation protein YtxC</fullName>
    </submittedName>
</protein>
<gene>
    <name evidence="1" type="ORF">V3851_13740</name>
</gene>
<proteinExistence type="predicted"/>
<accession>A0ABU7VTR7</accession>
<sequence>MDFFSLRVGMDGTFSAEKFLDYICSAGRSVHKDGAGANLRYSVTGNTLTMTVQVSGRDTAKQKQSIIDDLALGMASFIIDVHETRLAVNIVSKRYSFSSREERLSVEQSFRNLLTGSEEGDIAARRRRMRGIVSALGEYLQDHDYLDLDGFISFRLADYMDELRETVDMAVEEYLLDRQYEEFIHLLQYFVHFQEPLTPLIHLMHKEDREFSILNEQFAKISTPPPGGVIAKIADQEMEMEDMVVSSLISLSPDRIIIHTLHPDAQIIATIRRIFGDRAELCLGCPHCRPFHQEARRRDQGT</sequence>
<organism evidence="1 2">
    <name type="scientific">Paenibacillus haidiansis</name>
    <dbReference type="NCBI Taxonomy" id="1574488"/>
    <lineage>
        <taxon>Bacteria</taxon>
        <taxon>Bacillati</taxon>
        <taxon>Bacillota</taxon>
        <taxon>Bacilli</taxon>
        <taxon>Bacillales</taxon>
        <taxon>Paenibacillaceae</taxon>
        <taxon>Paenibacillus</taxon>
    </lineage>
</organism>
<keyword evidence="2" id="KW-1185">Reference proteome</keyword>